<sequence length="114" mass="13193">MPTVTTVEETWRGATEAMLDAARSELGSGKPERRKVGRQPWLWTNEVKEKVRETKRLYHAFLSDKTAEKWRLYQEAKKSAKRAVAVARATYYDDDVNERLGTHNGEQFAVISHR</sequence>
<proteinExistence type="predicted"/>
<evidence type="ECO:0000313" key="1">
    <source>
        <dbReference type="EMBL" id="VDP57711.1"/>
    </source>
</evidence>
<dbReference type="EMBL" id="UZAH01040037">
    <property type="protein sequence ID" value="VDP57711.1"/>
    <property type="molecule type" value="Genomic_DNA"/>
</dbReference>
<protein>
    <submittedName>
        <fullName evidence="1">Uncharacterized protein</fullName>
    </submittedName>
</protein>
<reference evidence="1" key="1">
    <citation type="submission" date="2018-11" db="EMBL/GenBank/DDBJ databases">
        <authorList>
            <consortium name="Pathogen Informatics"/>
        </authorList>
    </citation>
    <scope>NUCLEOTIDE SEQUENCE [LARGE SCALE GENOMIC DNA]</scope>
</reference>
<accession>A0A3P8ELY8</accession>
<dbReference type="AlphaFoldDB" id="A0A3P8ELY8"/>
<name>A0A3P8ELY8_HELPZ</name>
<dbReference type="OrthoDB" id="681201at2759"/>
<gene>
    <name evidence="1" type="ORF">HPBE_LOCUS26466</name>
</gene>
<organism evidence="1">
    <name type="scientific">Heligmosomoides polygyrus</name>
    <name type="common">Parasitic roundworm</name>
    <dbReference type="NCBI Taxonomy" id="6339"/>
    <lineage>
        <taxon>Eukaryota</taxon>
        <taxon>Metazoa</taxon>
        <taxon>Ecdysozoa</taxon>
        <taxon>Nematoda</taxon>
        <taxon>Chromadorea</taxon>
        <taxon>Rhabditida</taxon>
        <taxon>Rhabditina</taxon>
        <taxon>Rhabditomorpha</taxon>
        <taxon>Strongyloidea</taxon>
        <taxon>Heligmosomidae</taxon>
        <taxon>Heligmosomoides</taxon>
    </lineage>
</organism>